<name>A0A6A6IKS6_9PLEO</name>
<dbReference type="EMBL" id="ML987193">
    <property type="protein sequence ID" value="KAF2251021.1"/>
    <property type="molecule type" value="Genomic_DNA"/>
</dbReference>
<dbReference type="AlphaFoldDB" id="A0A6A6IKS6"/>
<gene>
    <name evidence="2" type="ORF">BU26DRAFT_481475</name>
</gene>
<feature type="region of interest" description="Disordered" evidence="1">
    <location>
        <begin position="89"/>
        <end position="138"/>
    </location>
</feature>
<reference evidence="2" key="1">
    <citation type="journal article" date="2020" name="Stud. Mycol.">
        <title>101 Dothideomycetes genomes: a test case for predicting lifestyles and emergence of pathogens.</title>
        <authorList>
            <person name="Haridas S."/>
            <person name="Albert R."/>
            <person name="Binder M."/>
            <person name="Bloem J."/>
            <person name="Labutti K."/>
            <person name="Salamov A."/>
            <person name="Andreopoulos B."/>
            <person name="Baker S."/>
            <person name="Barry K."/>
            <person name="Bills G."/>
            <person name="Bluhm B."/>
            <person name="Cannon C."/>
            <person name="Castanera R."/>
            <person name="Culley D."/>
            <person name="Daum C."/>
            <person name="Ezra D."/>
            <person name="Gonzalez J."/>
            <person name="Henrissat B."/>
            <person name="Kuo A."/>
            <person name="Liang C."/>
            <person name="Lipzen A."/>
            <person name="Lutzoni F."/>
            <person name="Magnuson J."/>
            <person name="Mondo S."/>
            <person name="Nolan M."/>
            <person name="Ohm R."/>
            <person name="Pangilinan J."/>
            <person name="Park H.-J."/>
            <person name="Ramirez L."/>
            <person name="Alfaro M."/>
            <person name="Sun H."/>
            <person name="Tritt A."/>
            <person name="Yoshinaga Y."/>
            <person name="Zwiers L.-H."/>
            <person name="Turgeon B."/>
            <person name="Goodwin S."/>
            <person name="Spatafora J."/>
            <person name="Crous P."/>
            <person name="Grigoriev I."/>
        </authorList>
    </citation>
    <scope>NUCLEOTIDE SEQUENCE</scope>
    <source>
        <strain evidence="2">CBS 122368</strain>
    </source>
</reference>
<dbReference type="GeneID" id="54579064"/>
<dbReference type="RefSeq" id="XP_033686025.1">
    <property type="nucleotide sequence ID" value="XM_033825734.1"/>
</dbReference>
<dbReference type="Proteomes" id="UP000800094">
    <property type="component" value="Unassembled WGS sequence"/>
</dbReference>
<sequence length="512" mass="56879">MAPKPPAVQASLPSTQSIALALAIVRSKPPGTTASDHVLRLRAQLKRGQQNLAEPKRSGYLDLATYWRQRCESAENKCGELERHIVKLERSNQSLDRDDPGGYEETPASPSKRKRGAAPARKPNRGTAPKKSAANAEETMEDDLDFLDGLGKDGEDLTQHLWTFQKLFRQQDSDPRAICSSLVATTNALGRVISVVGKFHDRLSSRTRPKVGSRSLDQDRSEFSCALSACARAFGMVLLGLKSIEEDDSGRRLPGLVIYESVKMLSTALDAIEATAHHAAAAATKSTAEIKKNNSRTPSNTVKESAAARGIAHFLTGLLAYLDKDEPLHQQLFDGFAYVLFERVGKRLFYCTFGRHRSATIEGDIELQPASTRLADIAKQETEALAIKFEVKALIIVLERAMGLAPNHMNPQPAKKNSDRLGRTLSLRTLPSTSKTRLSPLAKDRLQRTLITCMFGEKVEDEFLDVLTMPVKLGPVPNIPKMEDRDVEEWYQRQVWRLVGWDLLTRESEWAR</sequence>
<evidence type="ECO:0000313" key="3">
    <source>
        <dbReference type="Proteomes" id="UP000800094"/>
    </source>
</evidence>
<proteinExistence type="predicted"/>
<keyword evidence="3" id="KW-1185">Reference proteome</keyword>
<organism evidence="2 3">
    <name type="scientific">Trematosphaeria pertusa</name>
    <dbReference type="NCBI Taxonomy" id="390896"/>
    <lineage>
        <taxon>Eukaryota</taxon>
        <taxon>Fungi</taxon>
        <taxon>Dikarya</taxon>
        <taxon>Ascomycota</taxon>
        <taxon>Pezizomycotina</taxon>
        <taxon>Dothideomycetes</taxon>
        <taxon>Pleosporomycetidae</taxon>
        <taxon>Pleosporales</taxon>
        <taxon>Massarineae</taxon>
        <taxon>Trematosphaeriaceae</taxon>
        <taxon>Trematosphaeria</taxon>
    </lineage>
</organism>
<protein>
    <submittedName>
        <fullName evidence="2">Uncharacterized protein</fullName>
    </submittedName>
</protein>
<dbReference type="OrthoDB" id="202825at2759"/>
<accession>A0A6A6IKS6</accession>
<evidence type="ECO:0000313" key="2">
    <source>
        <dbReference type="EMBL" id="KAF2251021.1"/>
    </source>
</evidence>
<evidence type="ECO:0000256" key="1">
    <source>
        <dbReference type="SAM" id="MobiDB-lite"/>
    </source>
</evidence>
<feature type="compositionally biased region" description="Basic and acidic residues" evidence="1">
    <location>
        <begin position="89"/>
        <end position="100"/>
    </location>
</feature>